<keyword evidence="3" id="KW-0378">Hydrolase</keyword>
<dbReference type="InterPro" id="IPR008538">
    <property type="entry name" value="Uma2"/>
</dbReference>
<dbReference type="Proteomes" id="UP000530234">
    <property type="component" value="Unassembled WGS sequence"/>
</dbReference>
<dbReference type="CDD" id="cd06260">
    <property type="entry name" value="DUF820-like"/>
    <property type="match status" value="1"/>
</dbReference>
<dbReference type="PANTHER" id="PTHR35400">
    <property type="entry name" value="SLR1083 PROTEIN"/>
    <property type="match status" value="1"/>
</dbReference>
<name>A0A7W3T7U9_9ACTN</name>
<keyword evidence="3" id="KW-0255">Endonuclease</keyword>
<protein>
    <submittedName>
        <fullName evidence="3">Uma2 family endonuclease</fullName>
    </submittedName>
</protein>
<dbReference type="GO" id="GO:0004519">
    <property type="term" value="F:endonuclease activity"/>
    <property type="evidence" value="ECO:0007669"/>
    <property type="project" value="UniProtKB-KW"/>
</dbReference>
<keyword evidence="3" id="KW-0540">Nuclease</keyword>
<feature type="region of interest" description="Disordered" evidence="1">
    <location>
        <begin position="158"/>
        <end position="180"/>
    </location>
</feature>
<proteinExistence type="predicted"/>
<dbReference type="PANTHER" id="PTHR35400:SF3">
    <property type="entry name" value="SLL1072 PROTEIN"/>
    <property type="match status" value="1"/>
</dbReference>
<dbReference type="SUPFAM" id="SSF52980">
    <property type="entry name" value="Restriction endonuclease-like"/>
    <property type="match status" value="1"/>
</dbReference>
<dbReference type="InterPro" id="IPR012296">
    <property type="entry name" value="Nuclease_put_TT1808"/>
</dbReference>
<evidence type="ECO:0000313" key="4">
    <source>
        <dbReference type="Proteomes" id="UP000530234"/>
    </source>
</evidence>
<dbReference type="RefSeq" id="WP_182667104.1">
    <property type="nucleotide sequence ID" value="NZ_VKHS01001018.1"/>
</dbReference>
<dbReference type="AlphaFoldDB" id="A0A7W3T7U9"/>
<comment type="caution">
    <text evidence="3">The sequence shown here is derived from an EMBL/GenBank/DDBJ whole genome shotgun (WGS) entry which is preliminary data.</text>
</comment>
<dbReference type="InterPro" id="IPR011335">
    <property type="entry name" value="Restrct_endonuc-II-like"/>
</dbReference>
<dbReference type="Gene3D" id="3.90.1570.10">
    <property type="entry name" value="tt1808, chain A"/>
    <property type="match status" value="1"/>
</dbReference>
<keyword evidence="4" id="KW-1185">Reference proteome</keyword>
<feature type="non-terminal residue" evidence="3">
    <location>
        <position position="180"/>
    </location>
</feature>
<dbReference type="Pfam" id="PF05685">
    <property type="entry name" value="Uma2"/>
    <property type="match status" value="1"/>
</dbReference>
<evidence type="ECO:0000313" key="3">
    <source>
        <dbReference type="EMBL" id="MBB0232577.1"/>
    </source>
</evidence>
<dbReference type="EMBL" id="VKHS01001018">
    <property type="protein sequence ID" value="MBB0232577.1"/>
    <property type="molecule type" value="Genomic_DNA"/>
</dbReference>
<evidence type="ECO:0000256" key="1">
    <source>
        <dbReference type="SAM" id="MobiDB-lite"/>
    </source>
</evidence>
<evidence type="ECO:0000259" key="2">
    <source>
        <dbReference type="Pfam" id="PF05685"/>
    </source>
</evidence>
<feature type="domain" description="Putative restriction endonuclease" evidence="2">
    <location>
        <begin position="20"/>
        <end position="162"/>
    </location>
</feature>
<gene>
    <name evidence="3" type="ORF">FOE67_24605</name>
</gene>
<accession>A0A7W3T7U9</accession>
<reference evidence="4" key="1">
    <citation type="submission" date="2019-10" db="EMBL/GenBank/DDBJ databases">
        <title>Streptomyces sp. nov., a novel actinobacterium isolated from alkaline environment.</title>
        <authorList>
            <person name="Golinska P."/>
        </authorList>
    </citation>
    <scope>NUCLEOTIDE SEQUENCE [LARGE SCALE GENOMIC DNA]</scope>
    <source>
        <strain evidence="4">DSM 42108</strain>
    </source>
</reference>
<organism evidence="3 4">
    <name type="scientific">Streptomyces calidiresistens</name>
    <dbReference type="NCBI Taxonomy" id="1485586"/>
    <lineage>
        <taxon>Bacteria</taxon>
        <taxon>Bacillati</taxon>
        <taxon>Actinomycetota</taxon>
        <taxon>Actinomycetes</taxon>
        <taxon>Kitasatosporales</taxon>
        <taxon>Streptomycetaceae</taxon>
        <taxon>Streptomyces</taxon>
    </lineage>
</organism>
<sequence>MTVMAADHRAQTRDEVLEEGFLALTVPEGFKAELIEGRIVVTPPPDGDHEDIISTVIRQVLTHSSREMDVSGHKGLLLSRADAGTPGHRFVPDATFAPREARVFRGAPPWMEPTGITMVTEVTSGRPDHDRTAERLAYARAAIPLYLLIDRHRETLTLHTDPEPRTGDYIGRHTVPFGKP</sequence>